<name>A0A7U2F4F4_PHANO</name>
<evidence type="ECO:0000313" key="1">
    <source>
        <dbReference type="EMBL" id="QRC98528.1"/>
    </source>
</evidence>
<dbReference type="EMBL" id="CP069030">
    <property type="protein sequence ID" value="QRC98528.1"/>
    <property type="molecule type" value="Genomic_DNA"/>
</dbReference>
<proteinExistence type="predicted"/>
<gene>
    <name evidence="1" type="ORF">JI435_412220</name>
</gene>
<dbReference type="VEuPathDB" id="FungiDB:JI435_412220"/>
<dbReference type="Proteomes" id="UP000663193">
    <property type="component" value="Chromosome 8"/>
</dbReference>
<reference evidence="2" key="1">
    <citation type="journal article" date="2021" name="BMC Genomics">
        <title>Chromosome-level genome assembly and manually-curated proteome of model necrotroph Parastagonospora nodorum Sn15 reveals a genome-wide trove of candidate effector homologs, and redundancy of virulence-related functions within an accessory chromosome.</title>
        <authorList>
            <person name="Bertazzoni S."/>
            <person name="Jones D.A.B."/>
            <person name="Phan H.T."/>
            <person name="Tan K.-C."/>
            <person name="Hane J.K."/>
        </authorList>
    </citation>
    <scope>NUCLEOTIDE SEQUENCE [LARGE SCALE GENOMIC DNA]</scope>
    <source>
        <strain evidence="2">SN15 / ATCC MYA-4574 / FGSC 10173)</strain>
    </source>
</reference>
<sequence>MSPCQRVMRSLRTSALPQCVQDILLEHADSTKEALYSRCSSAPESSLPSCLFRGVPEQRFM</sequence>
<keyword evidence="2" id="KW-1185">Reference proteome</keyword>
<dbReference type="AlphaFoldDB" id="A0A7U2F4F4"/>
<accession>A0A7U2F4F4</accession>
<evidence type="ECO:0000313" key="2">
    <source>
        <dbReference type="Proteomes" id="UP000663193"/>
    </source>
</evidence>
<organism evidence="1 2">
    <name type="scientific">Phaeosphaeria nodorum (strain SN15 / ATCC MYA-4574 / FGSC 10173)</name>
    <name type="common">Glume blotch fungus</name>
    <name type="synonym">Parastagonospora nodorum</name>
    <dbReference type="NCBI Taxonomy" id="321614"/>
    <lineage>
        <taxon>Eukaryota</taxon>
        <taxon>Fungi</taxon>
        <taxon>Dikarya</taxon>
        <taxon>Ascomycota</taxon>
        <taxon>Pezizomycotina</taxon>
        <taxon>Dothideomycetes</taxon>
        <taxon>Pleosporomycetidae</taxon>
        <taxon>Pleosporales</taxon>
        <taxon>Pleosporineae</taxon>
        <taxon>Phaeosphaeriaceae</taxon>
        <taxon>Parastagonospora</taxon>
    </lineage>
</organism>
<protein>
    <submittedName>
        <fullName evidence="1">Uncharacterized protein</fullName>
    </submittedName>
</protein>